<proteinExistence type="inferred from homology"/>
<comment type="caution">
    <text evidence="6">The sequence shown here is derived from an EMBL/GenBank/DDBJ whole genome shotgun (WGS) entry which is preliminary data.</text>
</comment>
<dbReference type="Proteomes" id="UP000186922">
    <property type="component" value="Unassembled WGS sequence"/>
</dbReference>
<accession>A0A1D1UQ45</accession>
<keyword evidence="2" id="KW-0677">Repeat</keyword>
<dbReference type="Pfam" id="PF24681">
    <property type="entry name" value="Kelch_KLHDC2_KLHL20_DRC7"/>
    <property type="match status" value="2"/>
</dbReference>
<evidence type="ECO:0000256" key="5">
    <source>
        <dbReference type="SAM" id="MobiDB-lite"/>
    </source>
</evidence>
<evidence type="ECO:0000256" key="4">
    <source>
        <dbReference type="ARBA" id="ARBA00041041"/>
    </source>
</evidence>
<evidence type="ECO:0000313" key="6">
    <source>
        <dbReference type="EMBL" id="GAU88483.1"/>
    </source>
</evidence>
<feature type="region of interest" description="Disordered" evidence="5">
    <location>
        <begin position="1"/>
        <end position="24"/>
    </location>
</feature>
<reference evidence="6 7" key="1">
    <citation type="journal article" date="2016" name="Nat. Commun.">
        <title>Extremotolerant tardigrade genome and improved radiotolerance of human cultured cells by tardigrade-unique protein.</title>
        <authorList>
            <person name="Hashimoto T."/>
            <person name="Horikawa D.D."/>
            <person name="Saito Y."/>
            <person name="Kuwahara H."/>
            <person name="Kozuka-Hata H."/>
            <person name="Shin-I T."/>
            <person name="Minakuchi Y."/>
            <person name="Ohishi K."/>
            <person name="Motoyama A."/>
            <person name="Aizu T."/>
            <person name="Enomoto A."/>
            <person name="Kondo K."/>
            <person name="Tanaka S."/>
            <person name="Hara Y."/>
            <person name="Koshikawa S."/>
            <person name="Sagara H."/>
            <person name="Miura T."/>
            <person name="Yokobori S."/>
            <person name="Miyagawa K."/>
            <person name="Suzuki Y."/>
            <person name="Kubo T."/>
            <person name="Oyama M."/>
            <person name="Kohara Y."/>
            <person name="Fujiyama A."/>
            <person name="Arakawa K."/>
            <person name="Katayama T."/>
            <person name="Toyoda A."/>
            <person name="Kunieda T."/>
        </authorList>
    </citation>
    <scope>NUCLEOTIDE SEQUENCE [LARGE SCALE GENOMIC DNA]</scope>
    <source>
        <strain evidence="6 7">YOKOZUNA-1</strain>
    </source>
</reference>
<dbReference type="InterPro" id="IPR052125">
    <property type="entry name" value="KLHDC10"/>
</dbReference>
<dbReference type="STRING" id="947166.A0A1D1UQ45"/>
<evidence type="ECO:0000256" key="2">
    <source>
        <dbReference type="ARBA" id="ARBA00022737"/>
    </source>
</evidence>
<dbReference type="PANTHER" id="PTHR46428:SF1">
    <property type="entry name" value="KELCH DOMAIN-CONTAINING PROTEIN 10"/>
    <property type="match status" value="1"/>
</dbReference>
<dbReference type="Gene3D" id="2.120.10.80">
    <property type="entry name" value="Kelch-type beta propeller"/>
    <property type="match status" value="2"/>
</dbReference>
<evidence type="ECO:0000256" key="3">
    <source>
        <dbReference type="ARBA" id="ARBA00038487"/>
    </source>
</evidence>
<dbReference type="SMART" id="SM00612">
    <property type="entry name" value="Kelch"/>
    <property type="match status" value="2"/>
</dbReference>
<organism evidence="6 7">
    <name type="scientific">Ramazzottius varieornatus</name>
    <name type="common">Water bear</name>
    <name type="synonym">Tardigrade</name>
    <dbReference type="NCBI Taxonomy" id="947166"/>
    <lineage>
        <taxon>Eukaryota</taxon>
        <taxon>Metazoa</taxon>
        <taxon>Ecdysozoa</taxon>
        <taxon>Tardigrada</taxon>
        <taxon>Eutardigrada</taxon>
        <taxon>Parachela</taxon>
        <taxon>Hypsibioidea</taxon>
        <taxon>Ramazzottiidae</taxon>
        <taxon>Ramazzottius</taxon>
    </lineage>
</organism>
<name>A0A1D1UQ45_RAMVA</name>
<dbReference type="InterPro" id="IPR006652">
    <property type="entry name" value="Kelch_1"/>
</dbReference>
<gene>
    <name evidence="6" type="primary">RvY_01175-1</name>
    <name evidence="6" type="synonym">RvY_01175.1</name>
    <name evidence="6" type="ORF">RvY_01175</name>
</gene>
<sequence>MTSRVRRLAGGRNSSMRRENPPNENIRSMYDCVIMHDGEGLRKPMARSGHRIVADETNLYCFGGYNPQLNNLQNETFGLFPELWKFNFCTRKWTEIKSDNACPAETASHSMVLLGSTILVFGGTGFPFGERCSNAVHAFDLSTNKWREISCGGELPTPRYGQSLTFKDGNIYVMGGTSGHEYNMSVYRLNLETVQWSHLAQYDQANPMDILNQAGYIPEPRYRHECVTFSKYIYVLGGGTVQEVFDFVKVPAFNTETNEWSELESKGTTEGNRYPHSRKFHAAVQFMNYAYLCGGFDGTETMYNDIWRLDLTTLQWEELKDRLPMPIYFHSATVTPAGCMYIFGGVVNTSGNQRSDFVFKKWLTVPSLQELVWDRINLKHHKVLAAADTKNPRQLRSVGFHLPPKFFKRLE</sequence>
<evidence type="ECO:0000256" key="1">
    <source>
        <dbReference type="ARBA" id="ARBA00022441"/>
    </source>
</evidence>
<dbReference type="PANTHER" id="PTHR46428">
    <property type="entry name" value="KELCH DOMAIN-CONTAINING PROTEIN 10"/>
    <property type="match status" value="1"/>
</dbReference>
<comment type="similarity">
    <text evidence="3">Belongs to the KLHDC10 family.</text>
</comment>
<dbReference type="EMBL" id="BDGG01000001">
    <property type="protein sequence ID" value="GAU88483.1"/>
    <property type="molecule type" value="Genomic_DNA"/>
</dbReference>
<protein>
    <recommendedName>
        <fullName evidence="4">Kelch domain-containing protein 10</fullName>
    </recommendedName>
</protein>
<dbReference type="SUPFAM" id="SSF117281">
    <property type="entry name" value="Kelch motif"/>
    <property type="match status" value="2"/>
</dbReference>
<keyword evidence="7" id="KW-1185">Reference proteome</keyword>
<dbReference type="GO" id="GO:0032874">
    <property type="term" value="P:positive regulation of stress-activated MAPK cascade"/>
    <property type="evidence" value="ECO:0007669"/>
    <property type="project" value="TreeGrafter"/>
</dbReference>
<dbReference type="OrthoDB" id="7676067at2759"/>
<dbReference type="InterPro" id="IPR015915">
    <property type="entry name" value="Kelch-typ_b-propeller"/>
</dbReference>
<keyword evidence="1" id="KW-0880">Kelch repeat</keyword>
<dbReference type="AlphaFoldDB" id="A0A1D1UQ45"/>
<evidence type="ECO:0000313" key="7">
    <source>
        <dbReference type="Proteomes" id="UP000186922"/>
    </source>
</evidence>